<gene>
    <name evidence="3" type="ORF">AB2L28_17235</name>
</gene>
<dbReference type="Proteomes" id="UP001566476">
    <property type="component" value="Unassembled WGS sequence"/>
</dbReference>
<evidence type="ECO:0000313" key="4">
    <source>
        <dbReference type="Proteomes" id="UP001566476"/>
    </source>
</evidence>
<name>A0ABV4I5L5_9ACTN</name>
<protein>
    <recommendedName>
        <fullName evidence="2">Xylulose 5-phosphate/Fructose 6-phosphate phosphoketolase C-terminal domain-containing protein</fullName>
    </recommendedName>
</protein>
<dbReference type="InterPro" id="IPR018969">
    <property type="entry name" value="Xul5P/Fru6P_PKetolase_C"/>
</dbReference>
<feature type="domain" description="Xylulose 5-phosphate/Fructose 6-phosphate phosphoketolase C-terminal" evidence="2">
    <location>
        <begin position="10"/>
        <end position="76"/>
    </location>
</feature>
<comment type="caution">
    <text evidence="3">The sequence shown here is derived from an EMBL/GenBank/DDBJ whole genome shotgun (WGS) entry which is preliminary data.</text>
</comment>
<sequence length="91" mass="9849">MAVHEVLPSSTPCDLLAGNGVSRHDLAAEAVPRAAENGWDGPADRLREEFAQERDGTRERPRRDGEDPEGITGWRWSSEREPVPGGTAAAT</sequence>
<dbReference type="Gene3D" id="3.40.50.920">
    <property type="match status" value="1"/>
</dbReference>
<evidence type="ECO:0000256" key="1">
    <source>
        <dbReference type="SAM" id="MobiDB-lite"/>
    </source>
</evidence>
<keyword evidence="4" id="KW-1185">Reference proteome</keyword>
<evidence type="ECO:0000259" key="2">
    <source>
        <dbReference type="Pfam" id="PF09363"/>
    </source>
</evidence>
<proteinExistence type="predicted"/>
<reference evidence="3 4" key="1">
    <citation type="submission" date="2024-07" db="EMBL/GenBank/DDBJ databases">
        <authorList>
            <person name="Thanompreechachai J."/>
            <person name="Duangmal K."/>
        </authorList>
    </citation>
    <scope>NUCLEOTIDE SEQUENCE [LARGE SCALE GENOMIC DNA]</scope>
    <source>
        <strain evidence="3 4">TBRC 1896</strain>
    </source>
</reference>
<dbReference type="Pfam" id="PF09363">
    <property type="entry name" value="XFP_C"/>
    <property type="match status" value="1"/>
</dbReference>
<accession>A0ABV4I5L5</accession>
<feature type="region of interest" description="Disordered" evidence="1">
    <location>
        <begin position="33"/>
        <end position="91"/>
    </location>
</feature>
<dbReference type="RefSeq" id="WP_370720222.1">
    <property type="nucleotide sequence ID" value="NZ_JBGGTQ010000009.1"/>
</dbReference>
<feature type="compositionally biased region" description="Basic and acidic residues" evidence="1">
    <location>
        <begin position="42"/>
        <end position="65"/>
    </location>
</feature>
<dbReference type="InterPro" id="IPR009014">
    <property type="entry name" value="Transketo_C/PFOR_II"/>
</dbReference>
<dbReference type="EMBL" id="JBGGTQ010000009">
    <property type="protein sequence ID" value="MEZ0493982.1"/>
    <property type="molecule type" value="Genomic_DNA"/>
</dbReference>
<evidence type="ECO:0000313" key="3">
    <source>
        <dbReference type="EMBL" id="MEZ0493982.1"/>
    </source>
</evidence>
<organism evidence="3 4">
    <name type="scientific">Kineococcus mangrovi</name>
    <dbReference type="NCBI Taxonomy" id="1660183"/>
    <lineage>
        <taxon>Bacteria</taxon>
        <taxon>Bacillati</taxon>
        <taxon>Actinomycetota</taxon>
        <taxon>Actinomycetes</taxon>
        <taxon>Kineosporiales</taxon>
        <taxon>Kineosporiaceae</taxon>
        <taxon>Kineococcus</taxon>
    </lineage>
</organism>